<dbReference type="Pfam" id="PF02223">
    <property type="entry name" value="Thymidylate_kin"/>
    <property type="match status" value="1"/>
</dbReference>
<keyword evidence="3" id="KW-1185">Reference proteome</keyword>
<proteinExistence type="predicted"/>
<dbReference type="SUPFAM" id="SSF52540">
    <property type="entry name" value="P-loop containing nucleoside triphosphate hydrolases"/>
    <property type="match status" value="1"/>
</dbReference>
<evidence type="ECO:0000313" key="3">
    <source>
        <dbReference type="Proteomes" id="UP000273807"/>
    </source>
</evidence>
<protein>
    <submittedName>
        <fullName evidence="2">Thymidylate kinase</fullName>
    </submittedName>
</protein>
<feature type="domain" description="Thymidylate kinase-like" evidence="1">
    <location>
        <begin position="7"/>
        <end position="162"/>
    </location>
</feature>
<evidence type="ECO:0000313" key="2">
    <source>
        <dbReference type="EMBL" id="RNL59217.1"/>
    </source>
</evidence>
<dbReference type="Proteomes" id="UP000273807">
    <property type="component" value="Unassembled WGS sequence"/>
</dbReference>
<dbReference type="InterPro" id="IPR039430">
    <property type="entry name" value="Thymidylate_kin-like_dom"/>
</dbReference>
<name>A0A3N0C7Q8_9MICC</name>
<dbReference type="EMBL" id="RBED01000045">
    <property type="protein sequence ID" value="RNL59217.1"/>
    <property type="molecule type" value="Genomic_DNA"/>
</dbReference>
<dbReference type="GO" id="GO:0016301">
    <property type="term" value="F:kinase activity"/>
    <property type="evidence" value="ECO:0007669"/>
    <property type="project" value="UniProtKB-KW"/>
</dbReference>
<gene>
    <name evidence="2" type="ORF">D7003_02865</name>
</gene>
<reference evidence="2 3" key="1">
    <citation type="submission" date="2018-10" db="EMBL/GenBank/DDBJ databases">
        <title>Genome sequencing of Arthrobacter oryzae TNB02.</title>
        <authorList>
            <person name="Cho Y.-J."/>
            <person name="Cho A."/>
            <person name="Kim O.-S."/>
        </authorList>
    </citation>
    <scope>NUCLEOTIDE SEQUENCE [LARGE SCALE GENOMIC DNA]</scope>
    <source>
        <strain evidence="2 3">TNB02</strain>
    </source>
</reference>
<dbReference type="AlphaFoldDB" id="A0A3N0C7Q8"/>
<evidence type="ECO:0000259" key="1">
    <source>
        <dbReference type="Pfam" id="PF02223"/>
    </source>
</evidence>
<dbReference type="OrthoDB" id="3363468at2"/>
<keyword evidence="2" id="KW-0808">Transferase</keyword>
<dbReference type="Gene3D" id="3.40.50.300">
    <property type="entry name" value="P-loop containing nucleotide triphosphate hydrolases"/>
    <property type="match status" value="1"/>
</dbReference>
<keyword evidence="2" id="KW-0418">Kinase</keyword>
<accession>A0A3N0C7Q8</accession>
<comment type="caution">
    <text evidence="2">The sequence shown here is derived from an EMBL/GenBank/DDBJ whole genome shotgun (WGS) entry which is preliminary data.</text>
</comment>
<sequence length="206" mass="22805">MLVILTGIDGSGKTTAARAMVTAALRDGKDAILLRNYAGRRRMSLVSARYGIQFPAQLADAVETLIRSVNVLISHTKTWKYPGLIIMDRHLHCQLALRQVRGLPRGRFLPFLLRKLPKPDLIIHLVIDPEEAHRRILARGTDVETLDDLNSFRTAYRSLPEYVHFTEVNSGGTPAEVLSKLRIAIANADSSRGTSLDRSKASSQGP</sequence>
<organism evidence="2 3">
    <name type="scientific">Arthrobacter oryzae</name>
    <dbReference type="NCBI Taxonomy" id="409290"/>
    <lineage>
        <taxon>Bacteria</taxon>
        <taxon>Bacillati</taxon>
        <taxon>Actinomycetota</taxon>
        <taxon>Actinomycetes</taxon>
        <taxon>Micrococcales</taxon>
        <taxon>Micrococcaceae</taxon>
        <taxon>Arthrobacter</taxon>
    </lineage>
</organism>
<dbReference type="InterPro" id="IPR027417">
    <property type="entry name" value="P-loop_NTPase"/>
</dbReference>
<dbReference type="RefSeq" id="WP_123253986.1">
    <property type="nucleotide sequence ID" value="NZ_RBED01000045.1"/>
</dbReference>